<sequence>MNISNILMGVQVVLAIVLILSIMPQDTKSAVPSQYGGEGNQSYFKPKGKEAFLGRMTKIAAVLFFINAIAMLLVK</sequence>
<keyword evidence="7 10" id="KW-1133">Transmembrane helix</keyword>
<dbReference type="GO" id="GO:0015450">
    <property type="term" value="F:protein-transporting ATPase activity"/>
    <property type="evidence" value="ECO:0007669"/>
    <property type="project" value="UniProtKB-UniRule"/>
</dbReference>
<dbReference type="GO" id="GO:0043952">
    <property type="term" value="P:protein transport by the Sec complex"/>
    <property type="evidence" value="ECO:0007669"/>
    <property type="project" value="TreeGrafter"/>
</dbReference>
<evidence type="ECO:0000256" key="7">
    <source>
        <dbReference type="ARBA" id="ARBA00022989"/>
    </source>
</evidence>
<keyword evidence="6 10" id="KW-0653">Protein transport</keyword>
<keyword evidence="4 10" id="KW-1003">Cell membrane</keyword>
<accession>A0A1V1HYA5</accession>
<evidence type="ECO:0000256" key="3">
    <source>
        <dbReference type="ARBA" id="ARBA00022448"/>
    </source>
</evidence>
<evidence type="ECO:0000256" key="8">
    <source>
        <dbReference type="ARBA" id="ARBA00023010"/>
    </source>
</evidence>
<dbReference type="GO" id="GO:0009306">
    <property type="term" value="P:protein secretion"/>
    <property type="evidence" value="ECO:0007669"/>
    <property type="project" value="UniProtKB-UniRule"/>
</dbReference>
<evidence type="ECO:0000256" key="1">
    <source>
        <dbReference type="ARBA" id="ARBA00004651"/>
    </source>
</evidence>
<comment type="caution">
    <text evidence="10">Lacks conserved residue(s) required for the propagation of feature annotation.</text>
</comment>
<evidence type="ECO:0000313" key="11">
    <source>
        <dbReference type="EMBL" id="CED92950.1"/>
    </source>
</evidence>
<evidence type="ECO:0000256" key="4">
    <source>
        <dbReference type="ARBA" id="ARBA00022475"/>
    </source>
</evidence>
<dbReference type="GO" id="GO:0065002">
    <property type="term" value="P:intracellular protein transmembrane transport"/>
    <property type="evidence" value="ECO:0007669"/>
    <property type="project" value="TreeGrafter"/>
</dbReference>
<evidence type="ECO:0000256" key="9">
    <source>
        <dbReference type="ARBA" id="ARBA00023136"/>
    </source>
</evidence>
<evidence type="ECO:0000256" key="2">
    <source>
        <dbReference type="ARBA" id="ARBA00008445"/>
    </source>
</evidence>
<dbReference type="PANTHER" id="PTHR34182">
    <property type="entry name" value="PROTEIN-EXPORT MEMBRANE PROTEIN SECG"/>
    <property type="match status" value="1"/>
</dbReference>
<dbReference type="GO" id="GO:0005886">
    <property type="term" value="C:plasma membrane"/>
    <property type="evidence" value="ECO:0007669"/>
    <property type="project" value="UniProtKB-SubCell"/>
</dbReference>
<protein>
    <recommendedName>
        <fullName evidence="10">Protein-export membrane protein SecG</fullName>
    </recommendedName>
</protein>
<keyword evidence="12" id="KW-1185">Reference proteome</keyword>
<dbReference type="AlphaFoldDB" id="A0A1V1HYA5"/>
<dbReference type="KEGG" id="ril:CRIB_192"/>
<keyword evidence="8 10" id="KW-0811">Translocation</keyword>
<comment type="similarity">
    <text evidence="2 10">Belongs to the SecG family.</text>
</comment>
<keyword evidence="3 10" id="KW-0813">Transport</keyword>
<dbReference type="Proteomes" id="UP000245622">
    <property type="component" value="Chromosome 1"/>
</dbReference>
<keyword evidence="5 10" id="KW-0812">Transmembrane</keyword>
<dbReference type="InterPro" id="IPR004692">
    <property type="entry name" value="SecG"/>
</dbReference>
<dbReference type="PANTHER" id="PTHR34182:SF1">
    <property type="entry name" value="PROTEIN-EXPORT MEMBRANE PROTEIN SECG"/>
    <property type="match status" value="1"/>
</dbReference>
<evidence type="ECO:0000256" key="10">
    <source>
        <dbReference type="RuleBase" id="RU365087"/>
    </source>
</evidence>
<dbReference type="NCBIfam" id="TIGR00810">
    <property type="entry name" value="secG"/>
    <property type="match status" value="1"/>
</dbReference>
<proteinExistence type="inferred from homology"/>
<gene>
    <name evidence="11" type="ORF">CRIB_192</name>
</gene>
<dbReference type="Pfam" id="PF03840">
    <property type="entry name" value="SecG"/>
    <property type="match status" value="1"/>
</dbReference>
<dbReference type="EMBL" id="LN555523">
    <property type="protein sequence ID" value="CED92950.1"/>
    <property type="molecule type" value="Genomic_DNA"/>
</dbReference>
<name>A0A1V1HYA5_9FIRM</name>
<dbReference type="PRINTS" id="PR01651">
    <property type="entry name" value="SECGEXPORT"/>
</dbReference>
<evidence type="ECO:0000256" key="5">
    <source>
        <dbReference type="ARBA" id="ARBA00022692"/>
    </source>
</evidence>
<comment type="function">
    <text evidence="10">Involved in protein export. Participates in an early event of protein translocation.</text>
</comment>
<evidence type="ECO:0000256" key="6">
    <source>
        <dbReference type="ARBA" id="ARBA00022927"/>
    </source>
</evidence>
<keyword evidence="9 10" id="KW-0472">Membrane</keyword>
<evidence type="ECO:0000313" key="12">
    <source>
        <dbReference type="Proteomes" id="UP000245622"/>
    </source>
</evidence>
<organism evidence="11 12">
    <name type="scientific">Romboutsia ilealis</name>
    <dbReference type="NCBI Taxonomy" id="1115758"/>
    <lineage>
        <taxon>Bacteria</taxon>
        <taxon>Bacillati</taxon>
        <taxon>Bacillota</taxon>
        <taxon>Clostridia</taxon>
        <taxon>Peptostreptococcales</taxon>
        <taxon>Peptostreptococcaceae</taxon>
        <taxon>Romboutsia</taxon>
    </lineage>
</organism>
<feature type="transmembrane region" description="Helical" evidence="10">
    <location>
        <begin position="53"/>
        <end position="74"/>
    </location>
</feature>
<comment type="subcellular location">
    <subcellularLocation>
        <location evidence="1 10">Cell membrane</location>
        <topology evidence="1 10">Multi-pass membrane protein</topology>
    </subcellularLocation>
</comment>
<reference evidence="11 12" key="1">
    <citation type="submission" date="2014-04" db="EMBL/GenBank/DDBJ databases">
        <authorList>
            <person name="Hornung B.V."/>
        </authorList>
    </citation>
    <scope>NUCLEOTIDE SEQUENCE [LARGE SCALE GENOMIC DNA]</scope>
    <source>
        <strain evidence="11 12">CRIB</strain>
    </source>
</reference>